<evidence type="ECO:0000256" key="1">
    <source>
        <dbReference type="SAM" id="MobiDB-lite"/>
    </source>
</evidence>
<sequence>MTNLREQVAKSQALSHVEQREGGKKKIGASKCAGMMTTQRLRQRQIREARTNVNVISADERRIITKINVMSLSHVSVRLELIVSTIANVIGLTIKHEQSSLKDKCFLNTRLRQAAVLHPRKPVVVKILETISTRA</sequence>
<dbReference type="EMBL" id="BLXT01004630">
    <property type="protein sequence ID" value="GFO15859.1"/>
    <property type="molecule type" value="Genomic_DNA"/>
</dbReference>
<gene>
    <name evidence="2" type="ORF">PoB_004236400</name>
</gene>
<feature type="compositionally biased region" description="Polar residues" evidence="1">
    <location>
        <begin position="1"/>
        <end position="14"/>
    </location>
</feature>
<evidence type="ECO:0000313" key="3">
    <source>
        <dbReference type="Proteomes" id="UP000735302"/>
    </source>
</evidence>
<keyword evidence="3" id="KW-1185">Reference proteome</keyword>
<organism evidence="2 3">
    <name type="scientific">Plakobranchus ocellatus</name>
    <dbReference type="NCBI Taxonomy" id="259542"/>
    <lineage>
        <taxon>Eukaryota</taxon>
        <taxon>Metazoa</taxon>
        <taxon>Spiralia</taxon>
        <taxon>Lophotrochozoa</taxon>
        <taxon>Mollusca</taxon>
        <taxon>Gastropoda</taxon>
        <taxon>Heterobranchia</taxon>
        <taxon>Euthyneura</taxon>
        <taxon>Panpulmonata</taxon>
        <taxon>Sacoglossa</taxon>
        <taxon>Placobranchoidea</taxon>
        <taxon>Plakobranchidae</taxon>
        <taxon>Plakobranchus</taxon>
    </lineage>
</organism>
<dbReference type="AlphaFoldDB" id="A0AAV4B716"/>
<proteinExistence type="predicted"/>
<accession>A0AAV4B716</accession>
<reference evidence="2 3" key="1">
    <citation type="journal article" date="2021" name="Elife">
        <title>Chloroplast acquisition without the gene transfer in kleptoplastic sea slugs, Plakobranchus ocellatus.</title>
        <authorList>
            <person name="Maeda T."/>
            <person name="Takahashi S."/>
            <person name="Yoshida T."/>
            <person name="Shimamura S."/>
            <person name="Takaki Y."/>
            <person name="Nagai Y."/>
            <person name="Toyoda A."/>
            <person name="Suzuki Y."/>
            <person name="Arimoto A."/>
            <person name="Ishii H."/>
            <person name="Satoh N."/>
            <person name="Nishiyama T."/>
            <person name="Hasebe M."/>
            <person name="Maruyama T."/>
            <person name="Minagawa J."/>
            <person name="Obokata J."/>
            <person name="Shigenobu S."/>
        </authorList>
    </citation>
    <scope>NUCLEOTIDE SEQUENCE [LARGE SCALE GENOMIC DNA]</scope>
</reference>
<dbReference type="Proteomes" id="UP000735302">
    <property type="component" value="Unassembled WGS sequence"/>
</dbReference>
<feature type="region of interest" description="Disordered" evidence="1">
    <location>
        <begin position="1"/>
        <end position="28"/>
    </location>
</feature>
<protein>
    <submittedName>
        <fullName evidence="2">Uncharacterized protein</fullName>
    </submittedName>
</protein>
<name>A0AAV4B716_9GAST</name>
<evidence type="ECO:0000313" key="2">
    <source>
        <dbReference type="EMBL" id="GFO15859.1"/>
    </source>
</evidence>
<comment type="caution">
    <text evidence="2">The sequence shown here is derived from an EMBL/GenBank/DDBJ whole genome shotgun (WGS) entry which is preliminary data.</text>
</comment>